<gene>
    <name evidence="6" type="ORF">SAMN05216233_111168</name>
</gene>
<comment type="function">
    <text evidence="4">Involved in the system for phosphate transport across the cytoplasmic membrane.</text>
</comment>
<feature type="signal peptide" evidence="4">
    <location>
        <begin position="1"/>
        <end position="25"/>
    </location>
</feature>
<dbReference type="PANTHER" id="PTHR30570">
    <property type="entry name" value="PERIPLASMIC PHOSPHATE BINDING COMPONENT OF PHOSPHATE ABC TRANSPORTER"/>
    <property type="match status" value="1"/>
</dbReference>
<dbReference type="Proteomes" id="UP000198870">
    <property type="component" value="Unassembled WGS sequence"/>
</dbReference>
<keyword evidence="7" id="KW-1185">Reference proteome</keyword>
<keyword evidence="4" id="KW-0592">Phosphate transport</keyword>
<dbReference type="NCBIfam" id="TIGR02136">
    <property type="entry name" value="ptsS_2"/>
    <property type="match status" value="1"/>
</dbReference>
<evidence type="ECO:0000256" key="3">
    <source>
        <dbReference type="ARBA" id="ARBA00022729"/>
    </source>
</evidence>
<evidence type="ECO:0000313" key="7">
    <source>
        <dbReference type="Proteomes" id="UP000198870"/>
    </source>
</evidence>
<feature type="domain" description="PBP" evidence="5">
    <location>
        <begin position="21"/>
        <end position="257"/>
    </location>
</feature>
<evidence type="ECO:0000313" key="6">
    <source>
        <dbReference type="EMBL" id="SCY55583.1"/>
    </source>
</evidence>
<dbReference type="OrthoDB" id="9783488at2"/>
<protein>
    <recommendedName>
        <fullName evidence="4">Phosphate-binding protein</fullName>
    </recommendedName>
</protein>
<dbReference type="Gene3D" id="3.40.190.10">
    <property type="entry name" value="Periplasmic binding protein-like II"/>
    <property type="match status" value="2"/>
</dbReference>
<sequence length="272" mass="29013">MKKSLWFTALVSTLFLAASVTTASAGRLVLKGSTTVLPIAQKISEAYMAAHPDVKISLSGGGSGNGIKAVVDQTADIGNSSRFIKGKEVKLATGKGVLPVPHRIALDCIVPVIHPDNPVDDLSLDQLKQIYLGKITNWKQVGGPDKKIVVISRDSSSGTFDAWKSLVMKKERVTPRALTQPSNGGLVTQVATTKGAIAYIALGYMNKEVKAVRVGGVKGSAETTLNGRYPISRPLFMFTNGWPKGETLDFINFILSRKGQALVEEAGSISLY</sequence>
<keyword evidence="3 4" id="KW-0732">Signal</keyword>
<evidence type="ECO:0000256" key="4">
    <source>
        <dbReference type="RuleBase" id="RU367119"/>
    </source>
</evidence>
<accession>A0A1G5GVJ2</accession>
<evidence type="ECO:0000256" key="2">
    <source>
        <dbReference type="ARBA" id="ARBA00022448"/>
    </source>
</evidence>
<keyword evidence="2 4" id="KW-0813">Transport</keyword>
<evidence type="ECO:0000256" key="1">
    <source>
        <dbReference type="ARBA" id="ARBA00008725"/>
    </source>
</evidence>
<dbReference type="InterPro" id="IPR011862">
    <property type="entry name" value="Phos-bd"/>
</dbReference>
<dbReference type="SUPFAM" id="SSF53850">
    <property type="entry name" value="Periplasmic binding protein-like II"/>
    <property type="match status" value="1"/>
</dbReference>
<evidence type="ECO:0000259" key="5">
    <source>
        <dbReference type="Pfam" id="PF12849"/>
    </source>
</evidence>
<dbReference type="PANTHER" id="PTHR30570:SF1">
    <property type="entry name" value="PHOSPHATE-BINDING PROTEIN PSTS"/>
    <property type="match status" value="1"/>
</dbReference>
<proteinExistence type="inferred from homology"/>
<name>A0A1G5GVJ2_9BACT</name>
<reference evidence="6 7" key="1">
    <citation type="submission" date="2016-10" db="EMBL/GenBank/DDBJ databases">
        <authorList>
            <person name="de Groot N.N."/>
        </authorList>
    </citation>
    <scope>NUCLEOTIDE SEQUENCE [LARGE SCALE GENOMIC DNA]</scope>
    <source>
        <strain evidence="6 7">AA1</strain>
    </source>
</reference>
<dbReference type="InterPro" id="IPR050811">
    <property type="entry name" value="Phosphate_ABC_transporter"/>
</dbReference>
<dbReference type="GO" id="GO:0042301">
    <property type="term" value="F:phosphate ion binding"/>
    <property type="evidence" value="ECO:0007669"/>
    <property type="project" value="UniProtKB-UniRule"/>
</dbReference>
<dbReference type="CDD" id="cd13653">
    <property type="entry name" value="PBP2_phosphate_like_1"/>
    <property type="match status" value="1"/>
</dbReference>
<dbReference type="EMBL" id="FMUX01000011">
    <property type="protein sequence ID" value="SCY55583.1"/>
    <property type="molecule type" value="Genomic_DNA"/>
</dbReference>
<dbReference type="STRING" id="419481.SAMN05216233_111168"/>
<dbReference type="Pfam" id="PF12849">
    <property type="entry name" value="PBP_like_2"/>
    <property type="match status" value="1"/>
</dbReference>
<dbReference type="GO" id="GO:0006817">
    <property type="term" value="P:phosphate ion transport"/>
    <property type="evidence" value="ECO:0007669"/>
    <property type="project" value="UniProtKB-UniRule"/>
</dbReference>
<organism evidence="6 7">
    <name type="scientific">Desulfoluna spongiiphila</name>
    <dbReference type="NCBI Taxonomy" id="419481"/>
    <lineage>
        <taxon>Bacteria</taxon>
        <taxon>Pseudomonadati</taxon>
        <taxon>Thermodesulfobacteriota</taxon>
        <taxon>Desulfobacteria</taxon>
        <taxon>Desulfobacterales</taxon>
        <taxon>Desulfolunaceae</taxon>
        <taxon>Desulfoluna</taxon>
    </lineage>
</organism>
<comment type="similarity">
    <text evidence="1 4">Belongs to the PstS family.</text>
</comment>
<dbReference type="AlphaFoldDB" id="A0A1G5GVJ2"/>
<feature type="chain" id="PRO_5027140424" description="Phosphate-binding protein" evidence="4">
    <location>
        <begin position="26"/>
        <end position="272"/>
    </location>
</feature>
<dbReference type="InterPro" id="IPR024370">
    <property type="entry name" value="PBP_domain"/>
</dbReference>
<dbReference type="RefSeq" id="WP_092211775.1">
    <property type="nucleotide sequence ID" value="NZ_FMUX01000011.1"/>
</dbReference>